<feature type="binding site" description="axial binding residue" evidence="11">
    <location>
        <position position="1070"/>
    </location>
    <ligand>
        <name>heme</name>
        <dbReference type="ChEBI" id="CHEBI:30413"/>
    </ligand>
    <ligandPart>
        <name>Fe</name>
        <dbReference type="ChEBI" id="CHEBI:18248"/>
    </ligandPart>
</feature>
<dbReference type="PANTHER" id="PTHR24287:SF5">
    <property type="entry name" value="P450, PUTATIVE (EUROFUNG)-RELATED"/>
    <property type="match status" value="1"/>
</dbReference>
<dbReference type="PRINTS" id="PR00385">
    <property type="entry name" value="P450"/>
</dbReference>
<dbReference type="PANTHER" id="PTHR24287">
    <property type="entry name" value="P450, PUTATIVE (EUROFUNG)-RELATED"/>
    <property type="match status" value="1"/>
</dbReference>
<dbReference type="GO" id="GO:0004497">
    <property type="term" value="F:monooxygenase activity"/>
    <property type="evidence" value="ECO:0007669"/>
    <property type="project" value="UniProtKB-KW"/>
</dbReference>
<keyword evidence="13" id="KW-1185">Reference proteome</keyword>
<dbReference type="Pfam" id="PF00067">
    <property type="entry name" value="p450"/>
    <property type="match status" value="1"/>
</dbReference>
<evidence type="ECO:0000256" key="5">
    <source>
        <dbReference type="ARBA" id="ARBA00022723"/>
    </source>
</evidence>
<dbReference type="SUPFAM" id="SSF48264">
    <property type="entry name" value="Cytochrome P450"/>
    <property type="match status" value="1"/>
</dbReference>
<keyword evidence="6" id="KW-1133">Transmembrane helix</keyword>
<keyword evidence="7" id="KW-0560">Oxidoreductase</keyword>
<dbReference type="GO" id="GO:0020037">
    <property type="term" value="F:heme binding"/>
    <property type="evidence" value="ECO:0007669"/>
    <property type="project" value="InterPro"/>
</dbReference>
<evidence type="ECO:0000256" key="1">
    <source>
        <dbReference type="ARBA" id="ARBA00001971"/>
    </source>
</evidence>
<keyword evidence="11" id="KW-0349">Heme</keyword>
<sequence>MLVVPHPQGLDYHIPLQTPYCIFCRYSIRPGETIAAGELHRLSGPNSHLIGQWDSPSYLAYTLGFSFPTVTQLEHYTTVHEKSKSTSHQWLLCRRSDCYNCVTLHDTSIYHIDCFHIISKNVASTRPSLHDIWTIASWTESLPKTRYQSPPDVTVGVIANDTLIEDHKSILARVCSIPQELRDIIVRLYPESPAWRFVSALNRWRIFQPLLVSDVEIKEFSFDDIKSRCRDTGIVTGNGGSGKIRIQLDDFGVSRLDFVNDSSALPTADPRSQNMWYVFEEASMMREALIEIKGSFMRIHQPRSFHLWDTPTPPDPALTRWNREIECNLRIRCISLQDITGLTVYCQHGAVRWIYPHRDESFFDPSHSYPHDNSPPATQIISSVTESSATAAIFFPFAKGERISSIWVRRCEPYDHSIPDTLAIITTTGRFQLFGKYLCPDRPEVDFLRLSDNDTATHLLFQDADFPFQRTSYFAAVSASAEDTDISPIEVPAQLTQSRGFSWSSSFTYVSIVELKNVQQIWLFRRKVPEGTPRKDRLCKGMMLQYEDGTIAAAGVCRREPEIDVQVAILPTSIHYKISHEAGGLAVECATQDVGREAILSDDAALHRFKIAMLQSLQALVSGQAWSLLIIVPCLIVSFGIIERLVVNYRLSKVNGVRASNLAGNPVTAFYHFFKAGYMHANNRMLENFLNMFKDADPTCPHAVEMTIFGRRSILTIDPEHIKGLLTTNFTHFGKGEMFHRTWEPFLGDSIFTTDGQLWQQSRNLIRPMFIKQKIRDLDILERWNDVLISKLPPSGQTVDICDLFYRMTLDAITDYLLGSSVDSLDNPNGKFTTAFTKVQHTQMLLAILAPVRRFIPKAEYYKGIKILEEFIQPFIDATLTLTPEQLESISKSDKEFTFLHNMALFSRDPKVIRDQIMAVLLAGRDTTAATLSWTIYELSNYPEIWRKLRSRVLETVGPEKAPTYEDLKDLTCLTHALYETLRLYPAVPFNVRTCLEDSTLPGKPGQPDIATLKGDHILYCTLAMQRVKDFYPPVSDKFADPAIYSPERWEHWTPKPWQFVPFNGGPRICIGQNFAMTEMAFTLVRLLQRYERIEYRGDWAAQYLKADIVGCPGQGVPIALYEAKQRY</sequence>
<name>A0A9P4XFE0_9HYPO</name>
<evidence type="ECO:0000256" key="11">
    <source>
        <dbReference type="PIRSR" id="PIRSR602401-1"/>
    </source>
</evidence>
<dbReference type="InterPro" id="IPR047146">
    <property type="entry name" value="Cyt_P450_E_CYP52_fungi"/>
</dbReference>
<dbReference type="CDD" id="cd11063">
    <property type="entry name" value="CYP52"/>
    <property type="match status" value="1"/>
</dbReference>
<accession>A0A9P4XFE0</accession>
<evidence type="ECO:0000256" key="10">
    <source>
        <dbReference type="ARBA" id="ARBA00023136"/>
    </source>
</evidence>
<dbReference type="GO" id="GO:0005506">
    <property type="term" value="F:iron ion binding"/>
    <property type="evidence" value="ECO:0007669"/>
    <property type="project" value="InterPro"/>
</dbReference>
<evidence type="ECO:0000256" key="8">
    <source>
        <dbReference type="ARBA" id="ARBA00023004"/>
    </source>
</evidence>
<dbReference type="GO" id="GO:0016705">
    <property type="term" value="F:oxidoreductase activity, acting on paired donors, with incorporation or reduction of molecular oxygen"/>
    <property type="evidence" value="ECO:0007669"/>
    <property type="project" value="InterPro"/>
</dbReference>
<evidence type="ECO:0000313" key="12">
    <source>
        <dbReference type="EMBL" id="KAF3072861.1"/>
    </source>
</evidence>
<dbReference type="InterPro" id="IPR001128">
    <property type="entry name" value="Cyt_P450"/>
</dbReference>
<keyword evidence="10" id="KW-0472">Membrane</keyword>
<comment type="subcellular location">
    <subcellularLocation>
        <location evidence="2">Membrane</location>
        <topology evidence="2">Single-pass membrane protein</topology>
    </subcellularLocation>
</comment>
<reference evidence="12 13" key="1">
    <citation type="submission" date="2018-06" db="EMBL/GenBank/DDBJ databases">
        <title>Genome analysis of cellulolytic fungus Trichoderma lentiforme CFAM-422.</title>
        <authorList>
            <person name="Steindorff A.S."/>
            <person name="Formighieri E.F."/>
            <person name="Midorikawa G.E.O."/>
            <person name="Tamietti M.S."/>
            <person name="Ramos E.Z."/>
            <person name="Silva A.S."/>
            <person name="Bon E.P.S."/>
            <person name="Mendes T.D."/>
            <person name="Damaso M.C.T."/>
            <person name="Favaro L.C.L."/>
        </authorList>
    </citation>
    <scope>NUCLEOTIDE SEQUENCE [LARGE SCALE GENOMIC DNA]</scope>
    <source>
        <strain evidence="12 13">CFAM-422</strain>
    </source>
</reference>
<dbReference type="EMBL" id="QLNT01000007">
    <property type="protein sequence ID" value="KAF3072861.1"/>
    <property type="molecule type" value="Genomic_DNA"/>
</dbReference>
<comment type="similarity">
    <text evidence="3">Belongs to the cytochrome P450 family.</text>
</comment>
<evidence type="ECO:0000256" key="9">
    <source>
        <dbReference type="ARBA" id="ARBA00023033"/>
    </source>
</evidence>
<evidence type="ECO:0000313" key="13">
    <source>
        <dbReference type="Proteomes" id="UP000801864"/>
    </source>
</evidence>
<organism evidence="12 13">
    <name type="scientific">Trichoderma lentiforme</name>
    <dbReference type="NCBI Taxonomy" id="1567552"/>
    <lineage>
        <taxon>Eukaryota</taxon>
        <taxon>Fungi</taxon>
        <taxon>Dikarya</taxon>
        <taxon>Ascomycota</taxon>
        <taxon>Pezizomycotina</taxon>
        <taxon>Sordariomycetes</taxon>
        <taxon>Hypocreomycetidae</taxon>
        <taxon>Hypocreales</taxon>
        <taxon>Hypocreaceae</taxon>
        <taxon>Trichoderma</taxon>
    </lineage>
</organism>
<proteinExistence type="inferred from homology"/>
<protein>
    <submittedName>
        <fullName evidence="12">Cytochrome P450 52A13</fullName>
    </submittedName>
</protein>
<dbReference type="PRINTS" id="PR00463">
    <property type="entry name" value="EP450I"/>
</dbReference>
<keyword evidence="5 11" id="KW-0479">Metal-binding</keyword>
<dbReference type="InterPro" id="IPR036396">
    <property type="entry name" value="Cyt_P450_sf"/>
</dbReference>
<comment type="cofactor">
    <cofactor evidence="1 11">
        <name>heme</name>
        <dbReference type="ChEBI" id="CHEBI:30413"/>
    </cofactor>
</comment>
<dbReference type="GO" id="GO:0016020">
    <property type="term" value="C:membrane"/>
    <property type="evidence" value="ECO:0007669"/>
    <property type="project" value="UniProtKB-SubCell"/>
</dbReference>
<gene>
    <name evidence="12" type="ORF">CFAM422_004707</name>
</gene>
<dbReference type="InterPro" id="IPR002401">
    <property type="entry name" value="Cyt_P450_E_grp-I"/>
</dbReference>
<evidence type="ECO:0000256" key="3">
    <source>
        <dbReference type="ARBA" id="ARBA00010617"/>
    </source>
</evidence>
<comment type="caution">
    <text evidence="12">The sequence shown here is derived from an EMBL/GenBank/DDBJ whole genome shotgun (WGS) entry which is preliminary data.</text>
</comment>
<dbReference type="PROSITE" id="PS00086">
    <property type="entry name" value="CYTOCHROME_P450"/>
    <property type="match status" value="1"/>
</dbReference>
<keyword evidence="8 11" id="KW-0408">Iron</keyword>
<dbReference type="Proteomes" id="UP000801864">
    <property type="component" value="Unassembled WGS sequence"/>
</dbReference>
<evidence type="ECO:0000256" key="2">
    <source>
        <dbReference type="ARBA" id="ARBA00004167"/>
    </source>
</evidence>
<dbReference type="InterPro" id="IPR017972">
    <property type="entry name" value="Cyt_P450_CS"/>
</dbReference>
<dbReference type="AlphaFoldDB" id="A0A9P4XFE0"/>
<keyword evidence="9" id="KW-0503">Monooxygenase</keyword>
<evidence type="ECO:0000256" key="6">
    <source>
        <dbReference type="ARBA" id="ARBA00022989"/>
    </source>
</evidence>
<evidence type="ECO:0000256" key="4">
    <source>
        <dbReference type="ARBA" id="ARBA00022692"/>
    </source>
</evidence>
<dbReference type="Gene3D" id="1.10.630.10">
    <property type="entry name" value="Cytochrome P450"/>
    <property type="match status" value="1"/>
</dbReference>
<keyword evidence="4" id="KW-0812">Transmembrane</keyword>
<evidence type="ECO:0000256" key="7">
    <source>
        <dbReference type="ARBA" id="ARBA00023002"/>
    </source>
</evidence>